<keyword evidence="6" id="KW-0969">Cilium</keyword>
<name>A0A327M1Z9_9PROT</name>
<keyword evidence="2 4" id="KW-0732">Signal</keyword>
<dbReference type="Pfam" id="PF13144">
    <property type="entry name" value="ChapFlgA"/>
    <property type="match status" value="1"/>
</dbReference>
<evidence type="ECO:0000256" key="1">
    <source>
        <dbReference type="ARBA" id="ARBA00004418"/>
    </source>
</evidence>
<feature type="domain" description="SAF" evidence="5">
    <location>
        <begin position="179"/>
        <end position="241"/>
    </location>
</feature>
<feature type="chain" id="PRO_5016442373" evidence="4">
    <location>
        <begin position="18"/>
        <end position="314"/>
    </location>
</feature>
<feature type="signal peptide" evidence="4">
    <location>
        <begin position="1"/>
        <end position="17"/>
    </location>
</feature>
<protein>
    <submittedName>
        <fullName evidence="6">Flagella basal body P-ring formation protein FlgA</fullName>
    </submittedName>
</protein>
<proteinExistence type="predicted"/>
<dbReference type="EMBL" id="QLIX01000025">
    <property type="protein sequence ID" value="RAI56173.1"/>
    <property type="molecule type" value="Genomic_DNA"/>
</dbReference>
<dbReference type="Proteomes" id="UP000249065">
    <property type="component" value="Unassembled WGS sequence"/>
</dbReference>
<keyword evidence="7" id="KW-1185">Reference proteome</keyword>
<dbReference type="GO" id="GO:0044780">
    <property type="term" value="P:bacterial-type flagellum assembly"/>
    <property type="evidence" value="ECO:0007669"/>
    <property type="project" value="InterPro"/>
</dbReference>
<sequence length="314" mass="32895">MRGALLPLLLLALPAMAQDLAGPRPLVVVDQPMLRLGDVFEGAGARAAQPIGAAPAPGRQMVIEAAQLLALARANGLAWRPLSAQERVVVERPGRPLAREEVTAALKAELLRYGLDPEAELELGPVALPMIPPEAAPRLVVDSASLDAPTGRFAGLLSIGAEGMPMQRLRIGGRAVPTLPVVVATRRLSLGEIVGPGDVRLARQRAERVRPGAADRLDQVVGQQLHRPVGAEMGFQRSDLAPPALVERNALVTMQVEAPGLSLTAQGRALEAAGRGALVPVMNLASRTVVEAQVTGPGRVRVAMGAAPLRREAE</sequence>
<keyword evidence="6" id="KW-0966">Cell projection</keyword>
<dbReference type="InterPro" id="IPR013974">
    <property type="entry name" value="SAF"/>
</dbReference>
<evidence type="ECO:0000259" key="5">
    <source>
        <dbReference type="SMART" id="SM00858"/>
    </source>
</evidence>
<dbReference type="GO" id="GO:0042597">
    <property type="term" value="C:periplasmic space"/>
    <property type="evidence" value="ECO:0007669"/>
    <property type="project" value="UniProtKB-SubCell"/>
</dbReference>
<dbReference type="Gene3D" id="3.90.1210.10">
    <property type="entry name" value="Antifreeze-like/N-acetylneuraminic acid synthase C-terminal domain"/>
    <property type="match status" value="1"/>
</dbReference>
<organism evidence="6 7">
    <name type="scientific">Roseicella frigidaeris</name>
    <dbReference type="NCBI Taxonomy" id="2230885"/>
    <lineage>
        <taxon>Bacteria</taxon>
        <taxon>Pseudomonadati</taxon>
        <taxon>Pseudomonadota</taxon>
        <taxon>Alphaproteobacteria</taxon>
        <taxon>Acetobacterales</taxon>
        <taxon>Roseomonadaceae</taxon>
        <taxon>Roseicella</taxon>
    </lineage>
</organism>
<evidence type="ECO:0000313" key="7">
    <source>
        <dbReference type="Proteomes" id="UP000249065"/>
    </source>
</evidence>
<gene>
    <name evidence="6" type="primary">flgA</name>
    <name evidence="6" type="ORF">DOO78_22080</name>
</gene>
<dbReference type="InterPro" id="IPR039246">
    <property type="entry name" value="Flagellar_FlgA"/>
</dbReference>
<reference evidence="7" key="1">
    <citation type="submission" date="2018-06" db="EMBL/GenBank/DDBJ databases">
        <authorList>
            <person name="Khan S.A."/>
        </authorList>
    </citation>
    <scope>NUCLEOTIDE SEQUENCE [LARGE SCALE GENOMIC DNA]</scope>
    <source>
        <strain evidence="7">DB-1506</strain>
    </source>
</reference>
<dbReference type="OrthoDB" id="7727421at2"/>
<keyword evidence="6" id="KW-0282">Flagellum</keyword>
<comment type="caution">
    <text evidence="6">The sequence shown here is derived from an EMBL/GenBank/DDBJ whole genome shotgun (WGS) entry which is preliminary data.</text>
</comment>
<comment type="subcellular location">
    <subcellularLocation>
        <location evidence="1">Periplasm</location>
    </subcellularLocation>
</comment>
<evidence type="ECO:0000313" key="6">
    <source>
        <dbReference type="EMBL" id="RAI56173.1"/>
    </source>
</evidence>
<dbReference type="InterPro" id="IPR017585">
    <property type="entry name" value="SAF_FlgA"/>
</dbReference>
<dbReference type="NCBIfam" id="TIGR03170">
    <property type="entry name" value="flgA_cterm"/>
    <property type="match status" value="1"/>
</dbReference>
<dbReference type="PANTHER" id="PTHR36307:SF1">
    <property type="entry name" value="FLAGELLA BASAL BODY P-RING FORMATION PROTEIN FLGA"/>
    <property type="match status" value="1"/>
</dbReference>
<dbReference type="CDD" id="cd11614">
    <property type="entry name" value="SAF_CpaB_FlgA_like"/>
    <property type="match status" value="1"/>
</dbReference>
<dbReference type="SMART" id="SM00858">
    <property type="entry name" value="SAF"/>
    <property type="match status" value="1"/>
</dbReference>
<dbReference type="PANTHER" id="PTHR36307">
    <property type="entry name" value="FLAGELLA BASAL BODY P-RING FORMATION PROTEIN FLGA"/>
    <property type="match status" value="1"/>
</dbReference>
<evidence type="ECO:0000256" key="2">
    <source>
        <dbReference type="ARBA" id="ARBA00022729"/>
    </source>
</evidence>
<dbReference type="AlphaFoldDB" id="A0A327M1Z9"/>
<dbReference type="RefSeq" id="WP_111472055.1">
    <property type="nucleotide sequence ID" value="NZ_QLIX01000025.1"/>
</dbReference>
<evidence type="ECO:0000256" key="3">
    <source>
        <dbReference type="ARBA" id="ARBA00022764"/>
    </source>
</evidence>
<evidence type="ECO:0000256" key="4">
    <source>
        <dbReference type="SAM" id="SignalP"/>
    </source>
</evidence>
<dbReference type="Gene3D" id="2.30.30.760">
    <property type="match status" value="1"/>
</dbReference>
<keyword evidence="3" id="KW-0574">Periplasm</keyword>
<accession>A0A327M1Z9</accession>